<reference evidence="5 6" key="1">
    <citation type="journal article" date="2016" name="Nat. Commun.">
        <title>Thousands of microbial genomes shed light on interconnected biogeochemical processes in an aquifer system.</title>
        <authorList>
            <person name="Anantharaman K."/>
            <person name="Brown C.T."/>
            <person name="Hug L.A."/>
            <person name="Sharon I."/>
            <person name="Castelle C.J."/>
            <person name="Probst A.J."/>
            <person name="Thomas B.C."/>
            <person name="Singh A."/>
            <person name="Wilkins M.J."/>
            <person name="Karaoz U."/>
            <person name="Brodie E.L."/>
            <person name="Williams K.H."/>
            <person name="Hubbard S.S."/>
            <person name="Banfield J.F."/>
        </authorList>
    </citation>
    <scope>NUCLEOTIDE SEQUENCE [LARGE SCALE GENOMIC DNA]</scope>
</reference>
<dbReference type="AlphaFoldDB" id="A0A1F8GYF2"/>
<protein>
    <recommendedName>
        <fullName evidence="4">Glycosyltransferase 2-like domain-containing protein</fullName>
    </recommendedName>
</protein>
<gene>
    <name evidence="5" type="ORF">A3A33_01655</name>
</gene>
<proteinExistence type="inferred from homology"/>
<dbReference type="InterPro" id="IPR029044">
    <property type="entry name" value="Nucleotide-diphossugar_trans"/>
</dbReference>
<dbReference type="Pfam" id="PF00535">
    <property type="entry name" value="Glycos_transf_2"/>
    <property type="match status" value="1"/>
</dbReference>
<dbReference type="EMBL" id="MGKP01000001">
    <property type="protein sequence ID" value="OGN30010.1"/>
    <property type="molecule type" value="Genomic_DNA"/>
</dbReference>
<accession>A0A1F8GYF2</accession>
<evidence type="ECO:0000256" key="2">
    <source>
        <dbReference type="ARBA" id="ARBA00022676"/>
    </source>
</evidence>
<evidence type="ECO:0000259" key="4">
    <source>
        <dbReference type="Pfam" id="PF00535"/>
    </source>
</evidence>
<evidence type="ECO:0000256" key="3">
    <source>
        <dbReference type="ARBA" id="ARBA00022679"/>
    </source>
</evidence>
<keyword evidence="2" id="KW-0328">Glycosyltransferase</keyword>
<evidence type="ECO:0000256" key="1">
    <source>
        <dbReference type="ARBA" id="ARBA00006739"/>
    </source>
</evidence>
<dbReference type="SUPFAM" id="SSF53448">
    <property type="entry name" value="Nucleotide-diphospho-sugar transferases"/>
    <property type="match status" value="1"/>
</dbReference>
<sequence>MHSIVKRIVRGVKRRFTPETPTIPDTPEQRKLKMAKIVSAVKAPVPSERELKMVEIIVLKYKDPEVETKCAVDVINHTDWPYKLVFYDNRPGAKNFSKVWNKLIKESTCDYVLVMDSDAFVPKLDPCWLTRMMQTFETHPDCWVVIPKVNRTSCEQQRAVVAEEKPPTILTEPFAAQCVLYKKTVFEKVGFYDEDFLFYGQDSEWSLRAMRKGFNTYIRHDVLIDHGKHSSIGKAAKKGEFDRTLESEYAQKLFEEKTRA</sequence>
<keyword evidence="3" id="KW-0808">Transferase</keyword>
<organism evidence="5 6">
    <name type="scientific">Candidatus Yanofskybacteria bacterium RIFCSPLOWO2_01_FULL_49_25</name>
    <dbReference type="NCBI Taxonomy" id="1802701"/>
    <lineage>
        <taxon>Bacteria</taxon>
        <taxon>Candidatus Yanofskyibacteriota</taxon>
    </lineage>
</organism>
<name>A0A1F8GYF2_9BACT</name>
<dbReference type="GO" id="GO:0016757">
    <property type="term" value="F:glycosyltransferase activity"/>
    <property type="evidence" value="ECO:0007669"/>
    <property type="project" value="UniProtKB-KW"/>
</dbReference>
<feature type="domain" description="Glycosyltransferase 2-like" evidence="4">
    <location>
        <begin position="83"/>
        <end position="153"/>
    </location>
</feature>
<dbReference type="Gene3D" id="3.90.550.10">
    <property type="entry name" value="Spore Coat Polysaccharide Biosynthesis Protein SpsA, Chain A"/>
    <property type="match status" value="1"/>
</dbReference>
<evidence type="ECO:0000313" key="6">
    <source>
        <dbReference type="Proteomes" id="UP000179047"/>
    </source>
</evidence>
<dbReference type="STRING" id="1802701.A3A33_01655"/>
<comment type="caution">
    <text evidence="5">The sequence shown here is derived from an EMBL/GenBank/DDBJ whole genome shotgun (WGS) entry which is preliminary data.</text>
</comment>
<dbReference type="Proteomes" id="UP000179047">
    <property type="component" value="Unassembled WGS sequence"/>
</dbReference>
<dbReference type="PANTHER" id="PTHR43179:SF12">
    <property type="entry name" value="GALACTOFURANOSYLTRANSFERASE GLFT2"/>
    <property type="match status" value="1"/>
</dbReference>
<evidence type="ECO:0000313" key="5">
    <source>
        <dbReference type="EMBL" id="OGN30010.1"/>
    </source>
</evidence>
<dbReference type="InterPro" id="IPR001173">
    <property type="entry name" value="Glyco_trans_2-like"/>
</dbReference>
<comment type="similarity">
    <text evidence="1">Belongs to the glycosyltransferase 2 family.</text>
</comment>
<dbReference type="PANTHER" id="PTHR43179">
    <property type="entry name" value="RHAMNOSYLTRANSFERASE WBBL"/>
    <property type="match status" value="1"/>
</dbReference>